<dbReference type="RefSeq" id="WP_179665284.1">
    <property type="nucleotide sequence ID" value="NZ_JACCBG010000001.1"/>
</dbReference>
<evidence type="ECO:0000256" key="16">
    <source>
        <dbReference type="SAM" id="MobiDB-lite"/>
    </source>
</evidence>
<dbReference type="SMART" id="SM00331">
    <property type="entry name" value="PP2C_SIG"/>
    <property type="match status" value="1"/>
</dbReference>
<accession>A0A7Y9JE12</accession>
<feature type="transmembrane region" description="Helical" evidence="17">
    <location>
        <begin position="176"/>
        <end position="200"/>
    </location>
</feature>
<comment type="caution">
    <text evidence="19">The sequence shown here is derived from an EMBL/GenBank/DDBJ whole genome shotgun (WGS) entry which is preliminary data.</text>
</comment>
<name>A0A7Y9JE12_9ACTN</name>
<keyword evidence="17" id="KW-0472">Membrane</keyword>
<dbReference type="GO" id="GO:0004722">
    <property type="term" value="F:protein serine/threonine phosphatase activity"/>
    <property type="evidence" value="ECO:0007669"/>
    <property type="project" value="UniProtKB-EC"/>
</dbReference>
<organism evidence="19 20">
    <name type="scientific">Nocardioides panaciterrulae</name>
    <dbReference type="NCBI Taxonomy" id="661492"/>
    <lineage>
        <taxon>Bacteria</taxon>
        <taxon>Bacillati</taxon>
        <taxon>Actinomycetota</taxon>
        <taxon>Actinomycetes</taxon>
        <taxon>Propionibacteriales</taxon>
        <taxon>Nocardioidaceae</taxon>
        <taxon>Nocardioides</taxon>
    </lineage>
</organism>
<gene>
    <name evidence="19" type="ORF">BJZ21_003892</name>
</gene>
<keyword evidence="8" id="KW-0067">ATP-binding</keyword>
<evidence type="ECO:0000256" key="1">
    <source>
        <dbReference type="ARBA" id="ARBA00013081"/>
    </source>
</evidence>
<evidence type="ECO:0000256" key="13">
    <source>
        <dbReference type="ARBA" id="ARBA00056274"/>
    </source>
</evidence>
<dbReference type="Gene3D" id="3.30.450.40">
    <property type="match status" value="1"/>
</dbReference>
<keyword evidence="17" id="KW-1133">Transmembrane helix</keyword>
<feature type="transmembrane region" description="Helical" evidence="17">
    <location>
        <begin position="21"/>
        <end position="43"/>
    </location>
</feature>
<dbReference type="Pfam" id="PF07228">
    <property type="entry name" value="SpoIIE"/>
    <property type="match status" value="1"/>
</dbReference>
<evidence type="ECO:0000256" key="10">
    <source>
        <dbReference type="ARBA" id="ARBA00022912"/>
    </source>
</evidence>
<evidence type="ECO:0000256" key="8">
    <source>
        <dbReference type="ARBA" id="ARBA00022840"/>
    </source>
</evidence>
<proteinExistence type="predicted"/>
<evidence type="ECO:0000313" key="19">
    <source>
        <dbReference type="EMBL" id="NYD43809.1"/>
    </source>
</evidence>
<feature type="transmembrane region" description="Helical" evidence="17">
    <location>
        <begin position="80"/>
        <end position="99"/>
    </location>
</feature>
<dbReference type="GO" id="GO:0016301">
    <property type="term" value="F:kinase activity"/>
    <property type="evidence" value="ECO:0007669"/>
    <property type="project" value="UniProtKB-KW"/>
</dbReference>
<keyword evidence="3" id="KW-0808">Transferase</keyword>
<keyword evidence="7" id="KW-0378">Hydrolase</keyword>
<evidence type="ECO:0000256" key="6">
    <source>
        <dbReference type="ARBA" id="ARBA00022777"/>
    </source>
</evidence>
<feature type="region of interest" description="Disordered" evidence="16">
    <location>
        <begin position="689"/>
        <end position="708"/>
    </location>
</feature>
<dbReference type="InterPro" id="IPR036457">
    <property type="entry name" value="PPM-type-like_dom_sf"/>
</dbReference>
<dbReference type="InterPro" id="IPR029016">
    <property type="entry name" value="GAF-like_dom_sf"/>
</dbReference>
<reference evidence="19 20" key="1">
    <citation type="submission" date="2020-07" db="EMBL/GenBank/DDBJ databases">
        <title>Sequencing the genomes of 1000 actinobacteria strains.</title>
        <authorList>
            <person name="Klenk H.-P."/>
        </authorList>
    </citation>
    <scope>NUCLEOTIDE SEQUENCE [LARGE SCALE GENOMIC DNA]</scope>
    <source>
        <strain evidence="19 20">DSM 21350</strain>
    </source>
</reference>
<sequence length="708" mass="74944">MTDDRDVVDPRRPAPGRRLDLLVAAATTLLAATVYLVTLLLGATPPRPASVILSTATPAFALVALVALELRQREAPDPWLAWFAAGLTGGIVAMGLQLISYPLVDPGGGPFGTDDQGNAALYLLFHLSVGAGVLLAALRAPARRRWLLSGSAAVLAVLLALGAVPLPELLSPDRTYTTTLLVAEWVLAAWVAVATVAWILPTGGRSTPALRGWIGVALLLSVYDLVLNALASERFVPVWWGSLSLRVLTYAVLALGVVTTLVLQLRDLDRYSETELDRREGQLRQALQSASALMASAELFSRATTPDEVAATLCEQTAMLSGLPRSELVVWHDLREPTALAQVGATPPAEERDRWPREAGLTMSRLYATGEGVFLETADEVAGWLAGRHGPASTLGALVLVPLVSPQAPPALLVAWGEHPHALPLARRRVIANLVNQAGQAWGRASAYQAQAHAAATLQASLLPTGLTPPPGLSLAARYVPGESGLRVGGDWFDCLRLPDGRVALVVGDVMGKGLHAAAVMGQVRTTARTLARLDPAPEKVLTGLDELTHELDIDEIATVTYALLDLSSGGLSIGRAGHVPPLLVPRRGRTRYVVPGGSPPLGAPSAARVQADLQLRPGDVLVLYTDGLVEDRVSGLDFGMHELSRTAESLRDRFQLDLEGCTDRLLAWSGTDHRDDDVALMVVRLDGPLAAPPEPPRGDVGAQPLPA</sequence>
<evidence type="ECO:0000256" key="5">
    <source>
        <dbReference type="ARBA" id="ARBA00022741"/>
    </source>
</evidence>
<dbReference type="GO" id="GO:0005524">
    <property type="term" value="F:ATP binding"/>
    <property type="evidence" value="ECO:0007669"/>
    <property type="project" value="UniProtKB-KW"/>
</dbReference>
<dbReference type="FunFam" id="3.60.40.10:FF:000005">
    <property type="entry name" value="Serine/threonine protein phosphatase"/>
    <property type="match status" value="1"/>
</dbReference>
<dbReference type="PANTHER" id="PTHR43156">
    <property type="entry name" value="STAGE II SPORULATION PROTEIN E-RELATED"/>
    <property type="match status" value="1"/>
</dbReference>
<dbReference type="SUPFAM" id="SSF81606">
    <property type="entry name" value="PP2C-like"/>
    <property type="match status" value="1"/>
</dbReference>
<evidence type="ECO:0000256" key="12">
    <source>
        <dbReference type="ARBA" id="ARBA00047761"/>
    </source>
</evidence>
<feature type="transmembrane region" description="Helical" evidence="17">
    <location>
        <begin position="145"/>
        <end position="164"/>
    </location>
</feature>
<dbReference type="InterPro" id="IPR001932">
    <property type="entry name" value="PPM-type_phosphatase-like_dom"/>
</dbReference>
<keyword evidence="2" id="KW-0597">Phosphoprotein</keyword>
<keyword evidence="9" id="KW-0460">Magnesium</keyword>
<evidence type="ECO:0000256" key="17">
    <source>
        <dbReference type="SAM" id="Phobius"/>
    </source>
</evidence>
<evidence type="ECO:0000256" key="15">
    <source>
        <dbReference type="ARBA" id="ARBA00081350"/>
    </source>
</evidence>
<dbReference type="InterPro" id="IPR052016">
    <property type="entry name" value="Bact_Sigma-Reg"/>
</dbReference>
<evidence type="ECO:0000256" key="4">
    <source>
        <dbReference type="ARBA" id="ARBA00022723"/>
    </source>
</evidence>
<evidence type="ECO:0000256" key="2">
    <source>
        <dbReference type="ARBA" id="ARBA00022553"/>
    </source>
</evidence>
<keyword evidence="10" id="KW-0904">Protein phosphatase</keyword>
<evidence type="ECO:0000256" key="3">
    <source>
        <dbReference type="ARBA" id="ARBA00022679"/>
    </source>
</evidence>
<dbReference type="EMBL" id="JACCBG010000001">
    <property type="protein sequence ID" value="NYD43809.1"/>
    <property type="molecule type" value="Genomic_DNA"/>
</dbReference>
<evidence type="ECO:0000256" key="7">
    <source>
        <dbReference type="ARBA" id="ARBA00022801"/>
    </source>
</evidence>
<comment type="function">
    <text evidence="13">Primarily acts as an independent SigF regulator that is sensitive to the osmosensory signal, mediating the cross talk of PknD with the SigF regulon. Possesses both phosphatase and kinase activities. The kinase domain functions as a classic anti-sigma factor-like kinase to phosphorylate the anti-anti-sigma factor domain at the canonical regulatory site, and the phosphatase domain antagonizes this activity.</text>
</comment>
<dbReference type="Gene3D" id="3.60.40.10">
    <property type="entry name" value="PPM-type phosphatase domain"/>
    <property type="match status" value="1"/>
</dbReference>
<keyword evidence="6" id="KW-0418">Kinase</keyword>
<feature type="domain" description="PPM-type phosphatase" evidence="18">
    <location>
        <begin position="470"/>
        <end position="686"/>
    </location>
</feature>
<keyword evidence="5" id="KW-0547">Nucleotide-binding</keyword>
<feature type="transmembrane region" description="Helical" evidence="17">
    <location>
        <begin position="49"/>
        <end position="68"/>
    </location>
</feature>
<keyword evidence="11" id="KW-0464">Manganese</keyword>
<protein>
    <recommendedName>
        <fullName evidence="1">protein-serine/threonine phosphatase</fullName>
        <ecNumber evidence="1">3.1.3.16</ecNumber>
    </recommendedName>
    <alternativeName>
        <fullName evidence="15">Protein-serine/threonine phosphatase</fullName>
    </alternativeName>
    <alternativeName>
        <fullName evidence="14">Serine/threonine-protein kinase</fullName>
    </alternativeName>
</protein>
<feature type="transmembrane region" description="Helical" evidence="17">
    <location>
        <begin position="119"/>
        <end position="138"/>
    </location>
</feature>
<evidence type="ECO:0000259" key="18">
    <source>
        <dbReference type="SMART" id="SM00331"/>
    </source>
</evidence>
<dbReference type="AlphaFoldDB" id="A0A7Y9JE12"/>
<feature type="transmembrane region" description="Helical" evidence="17">
    <location>
        <begin position="243"/>
        <end position="263"/>
    </location>
</feature>
<dbReference type="Proteomes" id="UP000535511">
    <property type="component" value="Unassembled WGS sequence"/>
</dbReference>
<evidence type="ECO:0000256" key="14">
    <source>
        <dbReference type="ARBA" id="ARBA00075117"/>
    </source>
</evidence>
<dbReference type="GO" id="GO:0046872">
    <property type="term" value="F:metal ion binding"/>
    <property type="evidence" value="ECO:0007669"/>
    <property type="project" value="UniProtKB-KW"/>
</dbReference>
<evidence type="ECO:0000256" key="9">
    <source>
        <dbReference type="ARBA" id="ARBA00022842"/>
    </source>
</evidence>
<dbReference type="PANTHER" id="PTHR43156:SF2">
    <property type="entry name" value="STAGE II SPORULATION PROTEIN E"/>
    <property type="match status" value="1"/>
</dbReference>
<keyword evidence="17" id="KW-0812">Transmembrane</keyword>
<dbReference type="SUPFAM" id="SSF55781">
    <property type="entry name" value="GAF domain-like"/>
    <property type="match status" value="1"/>
</dbReference>
<evidence type="ECO:0000313" key="20">
    <source>
        <dbReference type="Proteomes" id="UP000535511"/>
    </source>
</evidence>
<keyword evidence="4" id="KW-0479">Metal-binding</keyword>
<keyword evidence="20" id="KW-1185">Reference proteome</keyword>
<evidence type="ECO:0000256" key="11">
    <source>
        <dbReference type="ARBA" id="ARBA00023211"/>
    </source>
</evidence>
<feature type="transmembrane region" description="Helical" evidence="17">
    <location>
        <begin position="212"/>
        <end position="231"/>
    </location>
</feature>
<comment type="catalytic activity">
    <reaction evidence="12">
        <text>O-phospho-L-seryl-[protein] + H2O = L-seryl-[protein] + phosphate</text>
        <dbReference type="Rhea" id="RHEA:20629"/>
        <dbReference type="Rhea" id="RHEA-COMP:9863"/>
        <dbReference type="Rhea" id="RHEA-COMP:11604"/>
        <dbReference type="ChEBI" id="CHEBI:15377"/>
        <dbReference type="ChEBI" id="CHEBI:29999"/>
        <dbReference type="ChEBI" id="CHEBI:43474"/>
        <dbReference type="ChEBI" id="CHEBI:83421"/>
        <dbReference type="EC" id="3.1.3.16"/>
    </reaction>
</comment>
<dbReference type="EC" id="3.1.3.16" evidence="1"/>